<dbReference type="EMBL" id="AP027370">
    <property type="protein sequence ID" value="BDY13020.1"/>
    <property type="molecule type" value="Genomic_DNA"/>
</dbReference>
<proteinExistence type="predicted"/>
<dbReference type="EMBL" id="AP027370">
    <property type="protein sequence ID" value="BDY12903.1"/>
    <property type="molecule type" value="Genomic_DNA"/>
</dbReference>
<evidence type="ECO:0008006" key="4">
    <source>
        <dbReference type="Google" id="ProtNLM"/>
    </source>
</evidence>
<evidence type="ECO:0000313" key="2">
    <source>
        <dbReference type="EMBL" id="BDY13020.1"/>
    </source>
</evidence>
<accession>A0ABN6WXZ9</accession>
<gene>
    <name evidence="1" type="ORF">HCR_12150</name>
    <name evidence="2" type="ORF">HCR_13320</name>
</gene>
<evidence type="ECO:0000313" key="1">
    <source>
        <dbReference type="EMBL" id="BDY12903.1"/>
    </source>
</evidence>
<keyword evidence="3" id="KW-1185">Reference proteome</keyword>
<organism evidence="2 3">
    <name type="scientific">Hydrogenimonas cancrithermarum</name>
    <dbReference type="NCBI Taxonomy" id="2993563"/>
    <lineage>
        <taxon>Bacteria</taxon>
        <taxon>Pseudomonadati</taxon>
        <taxon>Campylobacterota</taxon>
        <taxon>Epsilonproteobacteria</taxon>
        <taxon>Campylobacterales</taxon>
        <taxon>Hydrogenimonadaceae</taxon>
        <taxon>Hydrogenimonas</taxon>
    </lineage>
</organism>
<evidence type="ECO:0000313" key="3">
    <source>
        <dbReference type="Proteomes" id="UP001321445"/>
    </source>
</evidence>
<dbReference type="Proteomes" id="UP001321445">
    <property type="component" value="Chromosome"/>
</dbReference>
<reference evidence="2 3" key="1">
    <citation type="submission" date="2023-03" db="EMBL/GenBank/DDBJ databases">
        <title>Description of Hydrogenimonas sp. ISO32.</title>
        <authorList>
            <person name="Mino S."/>
            <person name="Fukazawa S."/>
            <person name="Sawabe T."/>
        </authorList>
    </citation>
    <scope>NUCLEOTIDE SEQUENCE [LARGE SCALE GENOMIC DNA]</scope>
    <source>
        <strain evidence="2 3">ISO32</strain>
    </source>
</reference>
<sequence>MARINQKAMERGIIGSHLRFVEKSGVPMALLCLAPALPELSDERVESLVMILQEQTDFAPLMLCDEGTLLTFIKDMQLHRCVQMVKNLQEMLKKELDVGIAYGALTMIDKQDDYDALIARLRRYLSRAEAIGNGKICYGTAKYDFCTEGGEEEIFANFFDEYDAITLYNFYNGMPLSEEVKVLSYQNGVLRIKTSLARAAFLKSEPFTFLKHPLLPDTIKADIVNAVPNRAEVVLTNLRFIDKSPVDRENIRVTPDERIEVSIECANGEELIGTVHSLAVNSVAVKLEDENLAKLCFEEENRHVVLSFDLPEREKRKTHIRISALLRAKKDGQLIFSIYPNHFFKQKIESYIALQQTRLITIMQKMVLNFYQG</sequence>
<protein>
    <recommendedName>
        <fullName evidence="4">Glycoside hydrolase family 57 N-terminal domain-containing protein</fullName>
    </recommendedName>
</protein>
<name>A0ABN6WXZ9_9BACT</name>